<reference evidence="1 2" key="1">
    <citation type="journal article" date="2016" name="Nat. Commun.">
        <title>Thousands of microbial genomes shed light on interconnected biogeochemical processes in an aquifer system.</title>
        <authorList>
            <person name="Anantharaman K."/>
            <person name="Brown C.T."/>
            <person name="Hug L.A."/>
            <person name="Sharon I."/>
            <person name="Castelle C.J."/>
            <person name="Probst A.J."/>
            <person name="Thomas B.C."/>
            <person name="Singh A."/>
            <person name="Wilkins M.J."/>
            <person name="Karaoz U."/>
            <person name="Brodie E.L."/>
            <person name="Williams K.H."/>
            <person name="Hubbard S.S."/>
            <person name="Banfield J.F."/>
        </authorList>
    </citation>
    <scope>NUCLEOTIDE SEQUENCE [LARGE SCALE GENOMIC DNA]</scope>
</reference>
<evidence type="ECO:0008006" key="3">
    <source>
        <dbReference type="Google" id="ProtNLM"/>
    </source>
</evidence>
<evidence type="ECO:0000313" key="1">
    <source>
        <dbReference type="EMBL" id="OGY12690.1"/>
    </source>
</evidence>
<accession>A0A1G1VB96</accession>
<dbReference type="InterPro" id="IPR036098">
    <property type="entry name" value="Thymidylate_synthase_ThyX_sf"/>
</dbReference>
<dbReference type="PANTHER" id="PTHR34934">
    <property type="entry name" value="FLAVIN-DEPENDENT THYMIDYLATE SYNTHASE"/>
    <property type="match status" value="1"/>
</dbReference>
<evidence type="ECO:0000313" key="2">
    <source>
        <dbReference type="Proteomes" id="UP000178659"/>
    </source>
</evidence>
<dbReference type="AlphaFoldDB" id="A0A1G1VB96"/>
<dbReference type="InterPro" id="IPR003669">
    <property type="entry name" value="Thymidylate_synthase_ThyX"/>
</dbReference>
<dbReference type="GO" id="GO:0006231">
    <property type="term" value="P:dTMP biosynthetic process"/>
    <property type="evidence" value="ECO:0007669"/>
    <property type="project" value="InterPro"/>
</dbReference>
<dbReference type="GO" id="GO:0050797">
    <property type="term" value="F:thymidylate synthase (FAD) activity"/>
    <property type="evidence" value="ECO:0007669"/>
    <property type="project" value="InterPro"/>
</dbReference>
<dbReference type="GO" id="GO:0004799">
    <property type="term" value="F:thymidylate synthase activity"/>
    <property type="evidence" value="ECO:0007669"/>
    <property type="project" value="TreeGrafter"/>
</dbReference>
<sequence length="606" mass="70094">MIEGKRYEQAGQTLEYCPFPYSTETFNEEEKAVLLRYFTNYDKPVYAIRPNLPQEVVGALLSRFSRTSLSIRRIFLNEFYKASELGIQNITAFLVENQGAELDVANERAKAFYKNALAEYGDESVKQMGNAHIVFEGVSQIAAKAIEDGRPGSAFIEKSTRYVDFGNLVDGHYLYCEPQEIMHSKFAEEFTAWNIATFEAYKKHYPITIEFLRAKYPMLDLEIDITTCGMKSSSNKYDDLNGELQKLAKRAYERALKAKAFDLVRVFLPTTTVTNIGANFSGQAAEHTINKLMASPFAEVRFLGNLALEELAKVTPSFLLEIQTYGVGIRRYMEEVRFRQEIQAEWWTSFIKETNESADVRLVDYDIDTDVQIAAEIVYGAQTDTHFSKAAILDWARGVKEQDKQADIWAIWSKRLTSLIVESVPERNNRRKKLPRAFERAEAEVEFNCDFGIFRDFQRNRFNMTTRQRLDATEVYVPEEFREQGMEEVLTDYVRMAHWTKSLNSRISKTKEMQTARAAEYVTILGNKLRFNIRANIRQWCFFAELRTIPGGHPTYRHAVQEAARQIFEIIPFLKDLFSNIDWKEDYGLGRLKAEIKTQQKLEKTS</sequence>
<dbReference type="PROSITE" id="PS51331">
    <property type="entry name" value="THYX"/>
    <property type="match status" value="1"/>
</dbReference>
<dbReference type="Proteomes" id="UP000178659">
    <property type="component" value="Unassembled WGS sequence"/>
</dbReference>
<gene>
    <name evidence="1" type="ORF">A3A77_00135</name>
</gene>
<comment type="caution">
    <text evidence="1">The sequence shown here is derived from an EMBL/GenBank/DDBJ whole genome shotgun (WGS) entry which is preliminary data.</text>
</comment>
<dbReference type="SUPFAM" id="SSF69796">
    <property type="entry name" value="Thymidylate synthase-complementing protein Thy1"/>
    <property type="match status" value="2"/>
</dbReference>
<dbReference type="GO" id="GO:0070402">
    <property type="term" value="F:NADPH binding"/>
    <property type="evidence" value="ECO:0007669"/>
    <property type="project" value="TreeGrafter"/>
</dbReference>
<name>A0A1G1VB96_9BACT</name>
<organism evidence="1 2">
    <name type="scientific">Candidatus Blackburnbacteria bacterium RIFCSPLOWO2_01_FULL_40_20</name>
    <dbReference type="NCBI Taxonomy" id="1797519"/>
    <lineage>
        <taxon>Bacteria</taxon>
        <taxon>Candidatus Blackburniibacteriota</taxon>
    </lineage>
</organism>
<dbReference type="EMBL" id="MHCC01000025">
    <property type="protein sequence ID" value="OGY12690.1"/>
    <property type="molecule type" value="Genomic_DNA"/>
</dbReference>
<dbReference type="GO" id="GO:0050660">
    <property type="term" value="F:flavin adenine dinucleotide binding"/>
    <property type="evidence" value="ECO:0007669"/>
    <property type="project" value="InterPro"/>
</dbReference>
<protein>
    <recommendedName>
        <fullName evidence="3">Thymidylate synthase complementing protein ThyX</fullName>
    </recommendedName>
</protein>
<dbReference type="Gene3D" id="3.30.1360.170">
    <property type="match status" value="2"/>
</dbReference>
<dbReference type="PANTHER" id="PTHR34934:SF1">
    <property type="entry name" value="FLAVIN-DEPENDENT THYMIDYLATE SYNTHASE"/>
    <property type="match status" value="1"/>
</dbReference>
<dbReference type="Pfam" id="PF02511">
    <property type="entry name" value="Thy1"/>
    <property type="match status" value="2"/>
</dbReference>
<proteinExistence type="predicted"/>